<evidence type="ECO:0000313" key="1">
    <source>
        <dbReference type="EMBL" id="OQZ96800.1"/>
    </source>
</evidence>
<protein>
    <recommendedName>
        <fullName evidence="3">PE-PGRS family protein</fullName>
    </recommendedName>
</protein>
<dbReference type="Proteomes" id="UP000192693">
    <property type="component" value="Unassembled WGS sequence"/>
</dbReference>
<name>A0ABX3RST5_MYCAL</name>
<dbReference type="EMBL" id="MVHC01000009">
    <property type="protein sequence ID" value="OQZ96800.1"/>
    <property type="molecule type" value="Genomic_DNA"/>
</dbReference>
<gene>
    <name evidence="1" type="ORF">BST10_11665</name>
</gene>
<sequence length="411" mass="42126">MVAEGSTDTKETAVQQALRPYVTAGIALVGSGLISVTPAVAPMPGISTIRDVALTGAFDDFLQPWIDQYNTAAANAQLLINNFALAPFVGYQQQIANQGDLWSQAINDPSTIPDVTNQLQEDAKSAADAYSLWNAGPLGFLTPGDPVTEMVTDHTLSGEANLDLTGETISTLGHKLLMGFLPAMLPADLDPETVTPILNFLASPLSGLIMGALGPSLSPWVALMNSISDGDGLNEIMANMVGAYFNGATLNLDFLIPIVEQTGLLPEGTNIYHIDLALGGLFTPGVVASAPNLVPGTGVELAAPGGSIFNSIGLDLDANVLGASLPAVVPAHAVGPIGAWEGWMQAMGAVLGSGWSGKSNPQDAVAPLTGFQLPQIPDDLFDDGGAAAGASDAASPDMLQDLLDLFIGAGG</sequence>
<dbReference type="NCBIfam" id="NF033942">
    <property type="entry name" value="GjpA"/>
    <property type="match status" value="1"/>
</dbReference>
<keyword evidence="2" id="KW-1185">Reference proteome</keyword>
<reference evidence="1 2" key="1">
    <citation type="submission" date="2016-12" db="EMBL/GenBank/DDBJ databases">
        <title>The new phylogeny of genus Mycobacterium.</title>
        <authorList>
            <person name="Tortoli E."/>
            <person name="Trovato A."/>
            <person name="Cirillo D.M."/>
        </authorList>
    </citation>
    <scope>NUCLEOTIDE SEQUENCE [LARGE SCALE GENOMIC DNA]</scope>
    <source>
        <strain evidence="1 2">DSM 45454</strain>
    </source>
</reference>
<dbReference type="InterPro" id="IPR049934">
    <property type="entry name" value="GjpA-like"/>
</dbReference>
<evidence type="ECO:0000313" key="2">
    <source>
        <dbReference type="Proteomes" id="UP000192693"/>
    </source>
</evidence>
<proteinExistence type="predicted"/>
<evidence type="ECO:0008006" key="3">
    <source>
        <dbReference type="Google" id="ProtNLM"/>
    </source>
</evidence>
<organism evidence="1 2">
    <name type="scientific">Mycolicibacter algericus DSM 45454</name>
    <dbReference type="NCBI Taxonomy" id="723879"/>
    <lineage>
        <taxon>Bacteria</taxon>
        <taxon>Bacillati</taxon>
        <taxon>Actinomycetota</taxon>
        <taxon>Actinomycetes</taxon>
        <taxon>Mycobacteriales</taxon>
        <taxon>Mycobacteriaceae</taxon>
        <taxon>Mycolicibacter</taxon>
    </lineage>
</organism>
<accession>A0ABX3RST5</accession>
<comment type="caution">
    <text evidence="1">The sequence shown here is derived from an EMBL/GenBank/DDBJ whole genome shotgun (WGS) entry which is preliminary data.</text>
</comment>